<organism evidence="1 2">
    <name type="scientific">Hypoxylon rubiginosum</name>
    <dbReference type="NCBI Taxonomy" id="110542"/>
    <lineage>
        <taxon>Eukaryota</taxon>
        <taxon>Fungi</taxon>
        <taxon>Dikarya</taxon>
        <taxon>Ascomycota</taxon>
        <taxon>Pezizomycotina</taxon>
        <taxon>Sordariomycetes</taxon>
        <taxon>Xylariomycetidae</taxon>
        <taxon>Xylariales</taxon>
        <taxon>Hypoxylaceae</taxon>
        <taxon>Hypoxylon</taxon>
    </lineage>
</organism>
<proteinExistence type="predicted"/>
<sequence>MDWAKVTVLFLFAQSHIVEGLSWRREPKINTDVEDASNLGTTRDGLSQLLKSGSRSPSPYEVTLNELRELESEPLCHRTAARLLVNNCELLEGKNDATVLTDSGRKIRDFVDSYAASLAICDLERGSFQIPRECANFRESVLSQLPLQNWGHLHNTWVSYRHKALRFCEAARANNEKDQQILIFQRLTKVMGRFSDGIDKDFEQHMNNLDLRAREAGGRLDELSPRIDQLQKSLKSIEDIFLGRLVHAVKETTDAVNSGTENAANLQKVLEVTFASVVEHQAGMAFAYEQSLQLVNERAQSAVDTATSAVAAITESAAHLQTQVEISRLRAADLESRQGNLEQGMQRLVYAAENLTTEFHDHTHLLHQARNITNEIRDTLEDTAASASYVGNSFFKQSSTSSWWPYVWGPAASLVLGSYGLPPSAVRNLALLALGEVAGLAFSSFQSLYADLYVPTTKSSTFPQTWRIFSAKTGTHSNATVSPELI</sequence>
<keyword evidence="2" id="KW-1185">Reference proteome</keyword>
<evidence type="ECO:0000313" key="2">
    <source>
        <dbReference type="Proteomes" id="UP001497700"/>
    </source>
</evidence>
<evidence type="ECO:0000313" key="1">
    <source>
        <dbReference type="EMBL" id="KAI4862675.1"/>
    </source>
</evidence>
<reference evidence="1 2" key="1">
    <citation type="journal article" date="2022" name="New Phytol.">
        <title>Ecological generalism drives hyperdiversity of secondary metabolite gene clusters in xylarialean endophytes.</title>
        <authorList>
            <person name="Franco M.E.E."/>
            <person name="Wisecaver J.H."/>
            <person name="Arnold A.E."/>
            <person name="Ju Y.M."/>
            <person name="Slot J.C."/>
            <person name="Ahrendt S."/>
            <person name="Moore L.P."/>
            <person name="Eastman K.E."/>
            <person name="Scott K."/>
            <person name="Konkel Z."/>
            <person name="Mondo S.J."/>
            <person name="Kuo A."/>
            <person name="Hayes R.D."/>
            <person name="Haridas S."/>
            <person name="Andreopoulos B."/>
            <person name="Riley R."/>
            <person name="LaButti K."/>
            <person name="Pangilinan J."/>
            <person name="Lipzen A."/>
            <person name="Amirebrahimi M."/>
            <person name="Yan J."/>
            <person name="Adam C."/>
            <person name="Keymanesh K."/>
            <person name="Ng V."/>
            <person name="Louie K."/>
            <person name="Northen T."/>
            <person name="Drula E."/>
            <person name="Henrissat B."/>
            <person name="Hsieh H.M."/>
            <person name="Youens-Clark K."/>
            <person name="Lutzoni F."/>
            <person name="Miadlikowska J."/>
            <person name="Eastwood D.C."/>
            <person name="Hamelin R.C."/>
            <person name="Grigoriev I.V."/>
            <person name="U'Ren J.M."/>
        </authorList>
    </citation>
    <scope>NUCLEOTIDE SEQUENCE [LARGE SCALE GENOMIC DNA]</scope>
    <source>
        <strain evidence="1 2">CBS 119005</strain>
    </source>
</reference>
<comment type="caution">
    <text evidence="1">The sequence shown here is derived from an EMBL/GenBank/DDBJ whole genome shotgun (WGS) entry which is preliminary data.</text>
</comment>
<protein>
    <submittedName>
        <fullName evidence="1">Uncharacterized protein</fullName>
    </submittedName>
</protein>
<gene>
    <name evidence="1" type="ORF">F4820DRAFT_463528</name>
</gene>
<dbReference type="EMBL" id="MU393521">
    <property type="protein sequence ID" value="KAI4862675.1"/>
    <property type="molecule type" value="Genomic_DNA"/>
</dbReference>
<dbReference type="Proteomes" id="UP001497700">
    <property type="component" value="Unassembled WGS sequence"/>
</dbReference>
<accession>A0ACB9YTB3</accession>
<name>A0ACB9YTB3_9PEZI</name>